<dbReference type="GO" id="GO:0003676">
    <property type="term" value="F:nucleic acid binding"/>
    <property type="evidence" value="ECO:0007669"/>
    <property type="project" value="InterPro"/>
</dbReference>
<dbReference type="AlphaFoldDB" id="A0A8J5CU12"/>
<gene>
    <name evidence="1" type="ORF">GWK47_007122</name>
</gene>
<proteinExistence type="predicted"/>
<dbReference type="Proteomes" id="UP000770661">
    <property type="component" value="Unassembled WGS sequence"/>
</dbReference>
<dbReference type="Gene3D" id="3.30.420.10">
    <property type="entry name" value="Ribonuclease H-like superfamily/Ribonuclease H"/>
    <property type="match status" value="1"/>
</dbReference>
<evidence type="ECO:0000313" key="1">
    <source>
        <dbReference type="EMBL" id="KAG0719732.1"/>
    </source>
</evidence>
<reference evidence="1" key="1">
    <citation type="submission" date="2020-07" db="EMBL/GenBank/DDBJ databases">
        <title>The High-quality genome of the commercially important snow crab, Chionoecetes opilio.</title>
        <authorList>
            <person name="Jeong J.-H."/>
            <person name="Ryu S."/>
        </authorList>
    </citation>
    <scope>NUCLEOTIDE SEQUENCE</scope>
    <source>
        <strain evidence="1">MADBK_172401_WGS</strain>
        <tissue evidence="1">Digestive gland</tissue>
    </source>
</reference>
<sequence length="106" mass="11512">MFSPTMEPPGEDEWLGRRLSNSSSSTFCELHGILDAVTLLVQRRVNGVIVCDSQPALYALSSPRPSCGRVVRDILCQLAIAHDASLVVFFVWTPSHIGLAGNDTVD</sequence>
<dbReference type="OrthoDB" id="6379915at2759"/>
<organism evidence="1 2">
    <name type="scientific">Chionoecetes opilio</name>
    <name type="common">Atlantic snow crab</name>
    <name type="synonym">Cancer opilio</name>
    <dbReference type="NCBI Taxonomy" id="41210"/>
    <lineage>
        <taxon>Eukaryota</taxon>
        <taxon>Metazoa</taxon>
        <taxon>Ecdysozoa</taxon>
        <taxon>Arthropoda</taxon>
        <taxon>Crustacea</taxon>
        <taxon>Multicrustacea</taxon>
        <taxon>Malacostraca</taxon>
        <taxon>Eumalacostraca</taxon>
        <taxon>Eucarida</taxon>
        <taxon>Decapoda</taxon>
        <taxon>Pleocyemata</taxon>
        <taxon>Brachyura</taxon>
        <taxon>Eubrachyura</taxon>
        <taxon>Majoidea</taxon>
        <taxon>Majidae</taxon>
        <taxon>Chionoecetes</taxon>
    </lineage>
</organism>
<dbReference type="InterPro" id="IPR036397">
    <property type="entry name" value="RNaseH_sf"/>
</dbReference>
<evidence type="ECO:0008006" key="3">
    <source>
        <dbReference type="Google" id="ProtNLM"/>
    </source>
</evidence>
<comment type="caution">
    <text evidence="1">The sequence shown here is derived from an EMBL/GenBank/DDBJ whole genome shotgun (WGS) entry which is preliminary data.</text>
</comment>
<dbReference type="InterPro" id="IPR012337">
    <property type="entry name" value="RNaseH-like_sf"/>
</dbReference>
<evidence type="ECO:0000313" key="2">
    <source>
        <dbReference type="Proteomes" id="UP000770661"/>
    </source>
</evidence>
<accession>A0A8J5CU12</accession>
<keyword evidence="2" id="KW-1185">Reference proteome</keyword>
<dbReference type="SUPFAM" id="SSF53098">
    <property type="entry name" value="Ribonuclease H-like"/>
    <property type="match status" value="1"/>
</dbReference>
<protein>
    <recommendedName>
        <fullName evidence="3">RNase H type-1 domain-containing protein</fullName>
    </recommendedName>
</protein>
<dbReference type="EMBL" id="JACEEZ010014070">
    <property type="protein sequence ID" value="KAG0719732.1"/>
    <property type="molecule type" value="Genomic_DNA"/>
</dbReference>
<name>A0A8J5CU12_CHIOP</name>